<accession>A0AAW6CG16</accession>
<reference evidence="1" key="1">
    <citation type="submission" date="2023-01" db="EMBL/GenBank/DDBJ databases">
        <title>Human gut microbiome strain richness.</title>
        <authorList>
            <person name="Chen-Liaw A."/>
        </authorList>
    </citation>
    <scope>NUCLEOTIDE SEQUENCE</scope>
    <source>
        <strain evidence="1">1001287st1_F4_1001285I_161205</strain>
    </source>
</reference>
<name>A0AAW6CG16_FLAPL</name>
<sequence length="95" mass="10826">MWSNTTAIMGQWWGINSPWRKENAPEVLATMEDMIGVASREELARILCTAEFCECCDYKKDSGVCHYIEEHPDGLLFDGCVEAAKRWLGKIVEKL</sequence>
<gene>
    <name evidence="1" type="ORF">PNE06_15420</name>
</gene>
<dbReference type="EMBL" id="JAQLWV010000025">
    <property type="protein sequence ID" value="MDB7934473.1"/>
    <property type="molecule type" value="Genomic_DNA"/>
</dbReference>
<evidence type="ECO:0000313" key="2">
    <source>
        <dbReference type="Proteomes" id="UP001211173"/>
    </source>
</evidence>
<dbReference type="Proteomes" id="UP001211173">
    <property type="component" value="Unassembled WGS sequence"/>
</dbReference>
<evidence type="ECO:0000313" key="1">
    <source>
        <dbReference type="EMBL" id="MDB7934473.1"/>
    </source>
</evidence>
<protein>
    <submittedName>
        <fullName evidence="1">Uncharacterized protein</fullName>
    </submittedName>
</protein>
<dbReference type="AlphaFoldDB" id="A0AAW6CG16"/>
<proteinExistence type="predicted"/>
<organism evidence="1 2">
    <name type="scientific">Flavonifractor plautii</name>
    <name type="common">Fusobacterium plautii</name>
    <dbReference type="NCBI Taxonomy" id="292800"/>
    <lineage>
        <taxon>Bacteria</taxon>
        <taxon>Bacillati</taxon>
        <taxon>Bacillota</taxon>
        <taxon>Clostridia</taxon>
        <taxon>Eubacteriales</taxon>
        <taxon>Oscillospiraceae</taxon>
        <taxon>Flavonifractor</taxon>
    </lineage>
</organism>
<comment type="caution">
    <text evidence="1">The sequence shown here is derived from an EMBL/GenBank/DDBJ whole genome shotgun (WGS) entry which is preliminary data.</text>
</comment>
<dbReference type="RefSeq" id="WP_195384098.1">
    <property type="nucleotide sequence ID" value="NZ_JADMVZ010000013.1"/>
</dbReference>